<feature type="domain" description="DUF1468" evidence="2">
    <location>
        <begin position="17"/>
        <end position="151"/>
    </location>
</feature>
<proteinExistence type="predicted"/>
<accession>A0A3S8U9T3</accession>
<dbReference type="OrthoDB" id="7347328at2"/>
<dbReference type="Proteomes" id="UP000282002">
    <property type="component" value="Chromosome"/>
</dbReference>
<keyword evidence="1" id="KW-0472">Membrane</keyword>
<organism evidence="3 4">
    <name type="scientific">Tabrizicola piscis</name>
    <dbReference type="NCBI Taxonomy" id="2494374"/>
    <lineage>
        <taxon>Bacteria</taxon>
        <taxon>Pseudomonadati</taxon>
        <taxon>Pseudomonadota</taxon>
        <taxon>Alphaproteobacteria</taxon>
        <taxon>Rhodobacterales</taxon>
        <taxon>Paracoccaceae</taxon>
        <taxon>Tabrizicola</taxon>
    </lineage>
</organism>
<gene>
    <name evidence="3" type="ORF">EI545_16980</name>
</gene>
<feature type="transmembrane region" description="Helical" evidence="1">
    <location>
        <begin position="53"/>
        <end position="72"/>
    </location>
</feature>
<dbReference type="RefSeq" id="WP_125326559.1">
    <property type="nucleotide sequence ID" value="NZ_CP034328.1"/>
</dbReference>
<feature type="transmembrane region" description="Helical" evidence="1">
    <location>
        <begin position="92"/>
        <end position="112"/>
    </location>
</feature>
<dbReference type="EMBL" id="CP034328">
    <property type="protein sequence ID" value="AZL60367.1"/>
    <property type="molecule type" value="Genomic_DNA"/>
</dbReference>
<name>A0A3S8U9T3_9RHOB</name>
<protein>
    <submittedName>
        <fullName evidence="3">Tripartite tricarboxylate transporter TctB family protein</fullName>
    </submittedName>
</protein>
<keyword evidence="4" id="KW-1185">Reference proteome</keyword>
<sequence>MTGQPGTGRSPDGAAFFIAALLAAFGAVLLWDASTIPDKGGYAGIGPAAMPKIVGWALLALSAATGVGAFRGRLAEVPRQNPVPLLLIGGGLVLQIALLNVVGFSLATGILFAATAAAFGKRNLLLTLPVGVAFAFGIYGVFDGILQLNLPGGPLETLIYGG</sequence>
<evidence type="ECO:0000259" key="2">
    <source>
        <dbReference type="Pfam" id="PF07331"/>
    </source>
</evidence>
<feature type="transmembrane region" description="Helical" evidence="1">
    <location>
        <begin position="14"/>
        <end position="33"/>
    </location>
</feature>
<keyword evidence="1" id="KW-1133">Transmembrane helix</keyword>
<evidence type="ECO:0000313" key="3">
    <source>
        <dbReference type="EMBL" id="AZL60367.1"/>
    </source>
</evidence>
<dbReference type="Pfam" id="PF07331">
    <property type="entry name" value="TctB"/>
    <property type="match status" value="1"/>
</dbReference>
<dbReference type="AlphaFoldDB" id="A0A3S8U9T3"/>
<evidence type="ECO:0000313" key="4">
    <source>
        <dbReference type="Proteomes" id="UP000282002"/>
    </source>
</evidence>
<reference evidence="3 4" key="1">
    <citation type="submission" date="2018-12" db="EMBL/GenBank/DDBJ databases">
        <title>Complete genome sequencing of Tabrizicola sp. K13M18.</title>
        <authorList>
            <person name="Bae J.-W."/>
        </authorList>
    </citation>
    <scope>NUCLEOTIDE SEQUENCE [LARGE SCALE GENOMIC DNA]</scope>
    <source>
        <strain evidence="3 4">K13M18</strain>
    </source>
</reference>
<evidence type="ECO:0000256" key="1">
    <source>
        <dbReference type="SAM" id="Phobius"/>
    </source>
</evidence>
<dbReference type="KEGG" id="taw:EI545_16980"/>
<feature type="transmembrane region" description="Helical" evidence="1">
    <location>
        <begin position="124"/>
        <end position="142"/>
    </location>
</feature>
<dbReference type="InterPro" id="IPR009936">
    <property type="entry name" value="DUF1468"/>
</dbReference>
<keyword evidence="1" id="KW-0812">Transmembrane</keyword>